<feature type="compositionally biased region" description="Basic and acidic residues" evidence="1">
    <location>
        <begin position="74"/>
        <end position="89"/>
    </location>
</feature>
<dbReference type="SUPFAM" id="SSF57997">
    <property type="entry name" value="Tropomyosin"/>
    <property type="match status" value="1"/>
</dbReference>
<feature type="region of interest" description="Disordered" evidence="1">
    <location>
        <begin position="1"/>
        <end position="28"/>
    </location>
</feature>
<evidence type="ECO:0000256" key="1">
    <source>
        <dbReference type="SAM" id="MobiDB-lite"/>
    </source>
</evidence>
<dbReference type="Proteomes" id="UP000095282">
    <property type="component" value="Unplaced"/>
</dbReference>
<feature type="region of interest" description="Disordered" evidence="1">
    <location>
        <begin position="74"/>
        <end position="149"/>
    </location>
</feature>
<evidence type="ECO:0000313" key="3">
    <source>
        <dbReference type="WBParaSite" id="Csp11.Scaffold622.g6302.t1"/>
    </source>
</evidence>
<reference evidence="3" key="1">
    <citation type="submission" date="2016-11" db="UniProtKB">
        <authorList>
            <consortium name="WormBaseParasite"/>
        </authorList>
    </citation>
    <scope>IDENTIFICATION</scope>
</reference>
<feature type="compositionally biased region" description="Low complexity" evidence="1">
    <location>
        <begin position="136"/>
        <end position="149"/>
    </location>
</feature>
<proteinExistence type="predicted"/>
<organism evidence="2 3">
    <name type="scientific">Caenorhabditis tropicalis</name>
    <dbReference type="NCBI Taxonomy" id="1561998"/>
    <lineage>
        <taxon>Eukaryota</taxon>
        <taxon>Metazoa</taxon>
        <taxon>Ecdysozoa</taxon>
        <taxon>Nematoda</taxon>
        <taxon>Chromadorea</taxon>
        <taxon>Rhabditida</taxon>
        <taxon>Rhabditina</taxon>
        <taxon>Rhabditomorpha</taxon>
        <taxon>Rhabditoidea</taxon>
        <taxon>Rhabditidae</taxon>
        <taxon>Peloderinae</taxon>
        <taxon>Caenorhabditis</taxon>
    </lineage>
</organism>
<sequence length="272" mass="30593">MGKRKVKPLATMAPRRSIPPPSPHTQPGGYYYMIFQRRAELRAARAENRAPPVQIRTSIVQYRAESAQNRAKLAETRAESAQRRAERARNRAAVVENRSGPVQSPPASTPRRSVRVQTRAAAVQSPAGPVQSRATPVQRRAAPVQRRAAPVQPVPVRQLAVMRRLKSLRLDNTRTFLNNYLPEYHFDVDGIYKECDVQQLPAGMKNPVFKYFQREHYGFDATKIAIMAKFAAYILRSDGAVAYILITPLSFFFHVMDFNVFTISKAGGGVNF</sequence>
<evidence type="ECO:0000313" key="2">
    <source>
        <dbReference type="Proteomes" id="UP000095282"/>
    </source>
</evidence>
<accession>A0A1I7TIM0</accession>
<dbReference type="AlphaFoldDB" id="A0A1I7TIM0"/>
<name>A0A1I7TIM0_9PELO</name>
<dbReference type="WBParaSite" id="Csp11.Scaffold622.g6302.t1">
    <property type="protein sequence ID" value="Csp11.Scaffold622.g6302.t1"/>
    <property type="gene ID" value="Csp11.Scaffold622.g6302"/>
</dbReference>
<keyword evidence="2" id="KW-1185">Reference proteome</keyword>
<protein>
    <submittedName>
        <fullName evidence="3">SWIB domain-containing protein</fullName>
    </submittedName>
</protein>